<protein>
    <submittedName>
        <fullName evidence="2">Uncharacterized protein</fullName>
    </submittedName>
</protein>
<reference evidence="2" key="2">
    <citation type="journal article" name="Front. Microbiol.">
        <title>Degradative Capacity of Two Strains of Rhodonia placenta: From Phenotype to Genotype.</title>
        <authorList>
            <person name="Kolle M."/>
            <person name="Horta M.A.C."/>
            <person name="Nowrousian M."/>
            <person name="Ohm R.A."/>
            <person name="Benz J.P."/>
            <person name="Pilgard A."/>
        </authorList>
    </citation>
    <scope>NUCLEOTIDE SEQUENCE</scope>
    <source>
        <strain evidence="2">FPRL280</strain>
    </source>
</reference>
<dbReference type="EMBL" id="JADOXO010000001">
    <property type="protein sequence ID" value="KAF9822081.1"/>
    <property type="molecule type" value="Genomic_DNA"/>
</dbReference>
<evidence type="ECO:0000256" key="1">
    <source>
        <dbReference type="SAM" id="MobiDB-lite"/>
    </source>
</evidence>
<evidence type="ECO:0000313" key="3">
    <source>
        <dbReference type="Proteomes" id="UP000639403"/>
    </source>
</evidence>
<feature type="compositionally biased region" description="Basic and acidic residues" evidence="1">
    <location>
        <begin position="167"/>
        <end position="217"/>
    </location>
</feature>
<feature type="region of interest" description="Disordered" evidence="1">
    <location>
        <begin position="53"/>
        <end position="109"/>
    </location>
</feature>
<sequence length="217" mass="23338">MAEEGSTRLVLLLPGILIGDEFPGVSAYSEEAVEFNELEQFLRLKEEWKPFEDDKPALPAQPVGVAGAYTPAQMHPHHQPTPSPQPSPLKSKAKATASKAKGFDAGEELGDSRLQGVNVTDDDLLALVEELGLGGDDASDLVKGLTGDSHTPAADKEAATTKVGAKPKPDEVKGGEIKLDEGKEKLQLEEKEDRDEIKERKSEESAQPKLEETSEST</sequence>
<dbReference type="Proteomes" id="UP000639403">
    <property type="component" value="Unassembled WGS sequence"/>
</dbReference>
<reference evidence="2" key="1">
    <citation type="submission" date="2020-11" db="EMBL/GenBank/DDBJ databases">
        <authorList>
            <person name="Koelle M."/>
            <person name="Horta M.A.C."/>
            <person name="Nowrousian M."/>
            <person name="Ohm R.A."/>
            <person name="Benz P."/>
            <person name="Pilgard A."/>
        </authorList>
    </citation>
    <scope>NUCLEOTIDE SEQUENCE</scope>
    <source>
        <strain evidence="2">FPRL280</strain>
    </source>
</reference>
<accession>A0A8H7PBZ9</accession>
<proteinExistence type="predicted"/>
<evidence type="ECO:0000313" key="2">
    <source>
        <dbReference type="EMBL" id="KAF9822081.1"/>
    </source>
</evidence>
<gene>
    <name evidence="2" type="ORF">IEO21_00075</name>
</gene>
<feature type="compositionally biased region" description="Low complexity" evidence="1">
    <location>
        <begin position="88"/>
        <end position="100"/>
    </location>
</feature>
<feature type="region of interest" description="Disordered" evidence="1">
    <location>
        <begin position="135"/>
        <end position="217"/>
    </location>
</feature>
<name>A0A8H7PBZ9_9APHY</name>
<organism evidence="2 3">
    <name type="scientific">Rhodonia placenta</name>
    <dbReference type="NCBI Taxonomy" id="104341"/>
    <lineage>
        <taxon>Eukaryota</taxon>
        <taxon>Fungi</taxon>
        <taxon>Dikarya</taxon>
        <taxon>Basidiomycota</taxon>
        <taxon>Agaricomycotina</taxon>
        <taxon>Agaricomycetes</taxon>
        <taxon>Polyporales</taxon>
        <taxon>Adustoporiaceae</taxon>
        <taxon>Rhodonia</taxon>
    </lineage>
</organism>
<comment type="caution">
    <text evidence="2">The sequence shown here is derived from an EMBL/GenBank/DDBJ whole genome shotgun (WGS) entry which is preliminary data.</text>
</comment>
<dbReference type="AlphaFoldDB" id="A0A8H7PBZ9"/>